<sequence length="88" mass="9477">MSRKELMSIRWSLTRVAKSLVVDGVACQKNSHATRILAGNTPNGAPSAGKFPRGDWDGGHNPPEAVAGTRAGNPRPVPESPQNWKYLN</sequence>
<reference evidence="2 3" key="1">
    <citation type="journal article" date="2023" name="Plants (Basel)">
        <title>Bridging the Gap: Combining Genomics and Transcriptomics Approaches to Understand Stylosanthes scabra, an Orphan Legume from the Brazilian Caatinga.</title>
        <authorList>
            <person name="Ferreira-Neto J.R.C."/>
            <person name="da Silva M.D."/>
            <person name="Binneck E."/>
            <person name="de Melo N.F."/>
            <person name="da Silva R.H."/>
            <person name="de Melo A.L.T.M."/>
            <person name="Pandolfi V."/>
            <person name="Bustamante F.O."/>
            <person name="Brasileiro-Vidal A.C."/>
            <person name="Benko-Iseppon A.M."/>
        </authorList>
    </citation>
    <scope>NUCLEOTIDE SEQUENCE [LARGE SCALE GENOMIC DNA]</scope>
    <source>
        <tissue evidence="2">Leaves</tissue>
    </source>
</reference>
<organism evidence="2 3">
    <name type="scientific">Stylosanthes scabra</name>
    <dbReference type="NCBI Taxonomy" id="79078"/>
    <lineage>
        <taxon>Eukaryota</taxon>
        <taxon>Viridiplantae</taxon>
        <taxon>Streptophyta</taxon>
        <taxon>Embryophyta</taxon>
        <taxon>Tracheophyta</taxon>
        <taxon>Spermatophyta</taxon>
        <taxon>Magnoliopsida</taxon>
        <taxon>eudicotyledons</taxon>
        <taxon>Gunneridae</taxon>
        <taxon>Pentapetalae</taxon>
        <taxon>rosids</taxon>
        <taxon>fabids</taxon>
        <taxon>Fabales</taxon>
        <taxon>Fabaceae</taxon>
        <taxon>Papilionoideae</taxon>
        <taxon>50 kb inversion clade</taxon>
        <taxon>dalbergioids sensu lato</taxon>
        <taxon>Dalbergieae</taxon>
        <taxon>Pterocarpus clade</taxon>
        <taxon>Stylosanthes</taxon>
    </lineage>
</organism>
<proteinExistence type="predicted"/>
<comment type="caution">
    <text evidence="2">The sequence shown here is derived from an EMBL/GenBank/DDBJ whole genome shotgun (WGS) entry which is preliminary data.</text>
</comment>
<evidence type="ECO:0000256" key="1">
    <source>
        <dbReference type="SAM" id="MobiDB-lite"/>
    </source>
</evidence>
<accession>A0ABU6Z618</accession>
<feature type="region of interest" description="Disordered" evidence="1">
    <location>
        <begin position="37"/>
        <end position="88"/>
    </location>
</feature>
<gene>
    <name evidence="2" type="ORF">PIB30_017678</name>
</gene>
<dbReference type="EMBL" id="JASCZI010271912">
    <property type="protein sequence ID" value="MED6217431.1"/>
    <property type="molecule type" value="Genomic_DNA"/>
</dbReference>
<protein>
    <submittedName>
        <fullName evidence="2">Uncharacterized protein</fullName>
    </submittedName>
</protein>
<name>A0ABU6Z618_9FABA</name>
<keyword evidence="3" id="KW-1185">Reference proteome</keyword>
<evidence type="ECO:0000313" key="2">
    <source>
        <dbReference type="EMBL" id="MED6217431.1"/>
    </source>
</evidence>
<evidence type="ECO:0000313" key="3">
    <source>
        <dbReference type="Proteomes" id="UP001341840"/>
    </source>
</evidence>
<dbReference type="Proteomes" id="UP001341840">
    <property type="component" value="Unassembled WGS sequence"/>
</dbReference>